<sequence length="234" mass="25813">MTRPFDYSKWDDIDTDSEPEAPPPSIPTPAPAPRAPEPTTTPQSPRAPSPATAAAPTTNGGPDGSTKAVIVRCNGERSRAAPWSAVTINSDHPVFFQRVAPVPELLGIPLVVHRVGTRSAHQADLDNQIITYLHIDAEEGLAPPQWQSHIGTAVVAREDGKPLLPQHLEGVWMYCDYILDLFGNGEGAPTHLYNRLAFEEWWKGYCEEQRAFRRGTGGEKDPDDWRAVRSPYEM</sequence>
<keyword evidence="3" id="KW-1185">Reference proteome</keyword>
<feature type="compositionally biased region" description="Low complexity" evidence="1">
    <location>
        <begin position="37"/>
        <end position="58"/>
    </location>
</feature>
<dbReference type="AlphaFoldDB" id="A0AAN9UZT3"/>
<feature type="compositionally biased region" description="Basic and acidic residues" evidence="1">
    <location>
        <begin position="214"/>
        <end position="227"/>
    </location>
</feature>
<evidence type="ECO:0000313" key="2">
    <source>
        <dbReference type="EMBL" id="KAK7757408.1"/>
    </source>
</evidence>
<dbReference type="EMBL" id="JAKJXP020000002">
    <property type="protein sequence ID" value="KAK7757408.1"/>
    <property type="molecule type" value="Genomic_DNA"/>
</dbReference>
<evidence type="ECO:0000256" key="1">
    <source>
        <dbReference type="SAM" id="MobiDB-lite"/>
    </source>
</evidence>
<dbReference type="Proteomes" id="UP001320420">
    <property type="component" value="Unassembled WGS sequence"/>
</dbReference>
<feature type="region of interest" description="Disordered" evidence="1">
    <location>
        <begin position="214"/>
        <end position="234"/>
    </location>
</feature>
<proteinExistence type="predicted"/>
<evidence type="ECO:0008006" key="4">
    <source>
        <dbReference type="Google" id="ProtNLM"/>
    </source>
</evidence>
<evidence type="ECO:0000313" key="3">
    <source>
        <dbReference type="Proteomes" id="UP001320420"/>
    </source>
</evidence>
<feature type="region of interest" description="Disordered" evidence="1">
    <location>
        <begin position="1"/>
        <end position="68"/>
    </location>
</feature>
<feature type="compositionally biased region" description="Basic and acidic residues" evidence="1">
    <location>
        <begin position="1"/>
        <end position="12"/>
    </location>
</feature>
<name>A0AAN9UZT3_9PEZI</name>
<accession>A0AAN9UZT3</accession>
<protein>
    <recommendedName>
        <fullName evidence="4">Ectomycorrhiza-upregulated zf-mynd domain-containing protein</fullName>
    </recommendedName>
</protein>
<organism evidence="2 3">
    <name type="scientific">Diatrype stigma</name>
    <dbReference type="NCBI Taxonomy" id="117547"/>
    <lineage>
        <taxon>Eukaryota</taxon>
        <taxon>Fungi</taxon>
        <taxon>Dikarya</taxon>
        <taxon>Ascomycota</taxon>
        <taxon>Pezizomycotina</taxon>
        <taxon>Sordariomycetes</taxon>
        <taxon>Xylariomycetidae</taxon>
        <taxon>Xylariales</taxon>
        <taxon>Diatrypaceae</taxon>
        <taxon>Diatrype</taxon>
    </lineage>
</organism>
<gene>
    <name evidence="2" type="ORF">SLS62_000420</name>
</gene>
<feature type="compositionally biased region" description="Pro residues" evidence="1">
    <location>
        <begin position="20"/>
        <end position="36"/>
    </location>
</feature>
<reference evidence="2 3" key="1">
    <citation type="submission" date="2024-02" db="EMBL/GenBank/DDBJ databases">
        <title>De novo assembly and annotation of 12 fungi associated with fruit tree decline syndrome in Ontario, Canada.</title>
        <authorList>
            <person name="Sulman M."/>
            <person name="Ellouze W."/>
            <person name="Ilyukhin E."/>
        </authorList>
    </citation>
    <scope>NUCLEOTIDE SEQUENCE [LARGE SCALE GENOMIC DNA]</scope>
    <source>
        <strain evidence="2 3">M11/M66-122</strain>
    </source>
</reference>
<comment type="caution">
    <text evidence="2">The sequence shown here is derived from an EMBL/GenBank/DDBJ whole genome shotgun (WGS) entry which is preliminary data.</text>
</comment>